<comment type="caution">
    <text evidence="2">The sequence shown here is derived from an EMBL/GenBank/DDBJ whole genome shotgun (WGS) entry which is preliminary data.</text>
</comment>
<feature type="domain" description="Methyltransferase" evidence="1">
    <location>
        <begin position="63"/>
        <end position="151"/>
    </location>
</feature>
<proteinExistence type="predicted"/>
<dbReference type="InterPro" id="IPR029063">
    <property type="entry name" value="SAM-dependent_MTases_sf"/>
</dbReference>
<organism evidence="2 3">
    <name type="scientific">Solirubrum puertoriconensis</name>
    <dbReference type="NCBI Taxonomy" id="1751427"/>
    <lineage>
        <taxon>Bacteria</taxon>
        <taxon>Pseudomonadati</taxon>
        <taxon>Bacteroidota</taxon>
        <taxon>Cytophagia</taxon>
        <taxon>Cytophagales</taxon>
    </lineage>
</organism>
<evidence type="ECO:0000313" key="3">
    <source>
        <dbReference type="Proteomes" id="UP000054223"/>
    </source>
</evidence>
<protein>
    <recommendedName>
        <fullName evidence="1">Methyltransferase domain-containing protein</fullName>
    </recommendedName>
</protein>
<dbReference type="AlphaFoldDB" id="A0A9X0HP85"/>
<name>A0A9X0HP85_SOLP1</name>
<dbReference type="Pfam" id="PF13649">
    <property type="entry name" value="Methyltransf_25"/>
    <property type="match status" value="1"/>
</dbReference>
<dbReference type="RefSeq" id="WP_059067759.1">
    <property type="nucleotide sequence ID" value="NZ_LNAL01000003.1"/>
</dbReference>
<dbReference type="CDD" id="cd02440">
    <property type="entry name" value="AdoMet_MTases"/>
    <property type="match status" value="1"/>
</dbReference>
<accession>A0A9X0HP85</accession>
<evidence type="ECO:0000259" key="1">
    <source>
        <dbReference type="Pfam" id="PF13649"/>
    </source>
</evidence>
<sequence length="222" mass="25592">MSSSTSSFAQHHVIVAQCESYLAAHGDNHKGVGWPNFDDAQLRYQVMLDGLLAAVPAGKQVCVLDFGCGPAHFHAFLQQQPHATRVEYTGLDLSEKYLAIARQKFPNTTFLQLDVLKEPEALPTFDYIVLNGIFTQKCSNSFEEMWAYCQETLRTLWPKARHGMAFNAMTKQVDWERDDLFHLPMDTLAAFLKKELTRHFTFRHDYGLFEYTSYLFREPNQR</sequence>
<keyword evidence="3" id="KW-1185">Reference proteome</keyword>
<gene>
    <name evidence="2" type="ORF">ASU33_18120</name>
</gene>
<evidence type="ECO:0000313" key="2">
    <source>
        <dbReference type="EMBL" id="KUG09614.1"/>
    </source>
</evidence>
<dbReference type="Proteomes" id="UP000054223">
    <property type="component" value="Unassembled WGS sequence"/>
</dbReference>
<dbReference type="EMBL" id="LNAL01000003">
    <property type="protein sequence ID" value="KUG09614.1"/>
    <property type="molecule type" value="Genomic_DNA"/>
</dbReference>
<reference evidence="2 3" key="1">
    <citation type="submission" date="2015-11" db="EMBL/GenBank/DDBJ databases">
        <title>Solirubrum puertoriconensis gen. nov. an environmental bacteria isolated in Puerto Rico.</title>
        <authorList>
            <person name="Cuebas-Irizarry M.F."/>
            <person name="Montalvo-Rodriguez R."/>
        </authorList>
    </citation>
    <scope>NUCLEOTIDE SEQUENCE [LARGE SCALE GENOMIC DNA]</scope>
    <source>
        <strain evidence="2 3">MC1A</strain>
    </source>
</reference>
<dbReference type="Gene3D" id="3.40.50.150">
    <property type="entry name" value="Vaccinia Virus protein VP39"/>
    <property type="match status" value="1"/>
</dbReference>
<dbReference type="SUPFAM" id="SSF53335">
    <property type="entry name" value="S-adenosyl-L-methionine-dependent methyltransferases"/>
    <property type="match status" value="1"/>
</dbReference>
<dbReference type="InterPro" id="IPR041698">
    <property type="entry name" value="Methyltransf_25"/>
</dbReference>